<protein>
    <submittedName>
        <fullName evidence="1">Quinol monooxygenase YgiN</fullName>
    </submittedName>
</protein>
<accession>A0A7Y9PJJ1</accession>
<keyword evidence="1" id="KW-0503">Monooxygenase</keyword>
<sequence>MAKFALYVALKAKPGKEADVEAFLKQGAEMAKAEHGTVTWYGIKEDDGAYAVFDTFDDETGRDAHLNGDIAKALMANASTLFSNELKIYKIAIIANK</sequence>
<dbReference type="Proteomes" id="UP000589520">
    <property type="component" value="Unassembled WGS sequence"/>
</dbReference>
<dbReference type="InterPro" id="IPR011008">
    <property type="entry name" value="Dimeric_a/b-barrel"/>
</dbReference>
<evidence type="ECO:0000313" key="2">
    <source>
        <dbReference type="Proteomes" id="UP000589520"/>
    </source>
</evidence>
<dbReference type="GO" id="GO:0004497">
    <property type="term" value="F:monooxygenase activity"/>
    <property type="evidence" value="ECO:0007669"/>
    <property type="project" value="UniProtKB-KW"/>
</dbReference>
<name>A0A7Y9PJJ1_9BACT</name>
<dbReference type="AlphaFoldDB" id="A0A7Y9PJJ1"/>
<dbReference type="SUPFAM" id="SSF54909">
    <property type="entry name" value="Dimeric alpha+beta barrel"/>
    <property type="match status" value="1"/>
</dbReference>
<reference evidence="1 2" key="1">
    <citation type="submission" date="2020-07" db="EMBL/GenBank/DDBJ databases">
        <title>Genomic Encyclopedia of Type Strains, Phase IV (KMG-V): Genome sequencing to study the core and pangenomes of soil and plant-associated prokaryotes.</title>
        <authorList>
            <person name="Whitman W."/>
        </authorList>
    </citation>
    <scope>NUCLEOTIDE SEQUENCE [LARGE SCALE GENOMIC DNA]</scope>
    <source>
        <strain evidence="1 2">X4EP2</strain>
    </source>
</reference>
<proteinExistence type="predicted"/>
<keyword evidence="2" id="KW-1185">Reference proteome</keyword>
<dbReference type="EMBL" id="JACCCW010000002">
    <property type="protein sequence ID" value="NYF81067.1"/>
    <property type="molecule type" value="Genomic_DNA"/>
</dbReference>
<comment type="caution">
    <text evidence="1">The sequence shown here is derived from an EMBL/GenBank/DDBJ whole genome shotgun (WGS) entry which is preliminary data.</text>
</comment>
<keyword evidence="1" id="KW-0560">Oxidoreductase</keyword>
<dbReference type="RefSeq" id="WP_179492880.1">
    <property type="nucleotide sequence ID" value="NZ_JACCCW010000002.1"/>
</dbReference>
<evidence type="ECO:0000313" key="1">
    <source>
        <dbReference type="EMBL" id="NYF81067.1"/>
    </source>
</evidence>
<organism evidence="1 2">
    <name type="scientific">Granulicella arctica</name>
    <dbReference type="NCBI Taxonomy" id="940613"/>
    <lineage>
        <taxon>Bacteria</taxon>
        <taxon>Pseudomonadati</taxon>
        <taxon>Acidobacteriota</taxon>
        <taxon>Terriglobia</taxon>
        <taxon>Terriglobales</taxon>
        <taxon>Acidobacteriaceae</taxon>
        <taxon>Granulicella</taxon>
    </lineage>
</organism>
<dbReference type="Gene3D" id="3.30.70.100">
    <property type="match status" value="1"/>
</dbReference>
<gene>
    <name evidence="1" type="ORF">HDF17_003387</name>
</gene>